<dbReference type="Proteomes" id="UP001177670">
    <property type="component" value="Unassembled WGS sequence"/>
</dbReference>
<feature type="compositionally biased region" description="Basic residues" evidence="1">
    <location>
        <begin position="30"/>
        <end position="42"/>
    </location>
</feature>
<evidence type="ECO:0000313" key="3">
    <source>
        <dbReference type="Proteomes" id="UP001177670"/>
    </source>
</evidence>
<name>A0AA40GE76_9HYME</name>
<feature type="region of interest" description="Disordered" evidence="1">
    <location>
        <begin position="20"/>
        <end position="54"/>
    </location>
</feature>
<keyword evidence="3" id="KW-1185">Reference proteome</keyword>
<dbReference type="EMBL" id="JAHYIQ010000001">
    <property type="protein sequence ID" value="KAK1136193.1"/>
    <property type="molecule type" value="Genomic_DNA"/>
</dbReference>
<gene>
    <name evidence="2" type="ORF">K0M31_000758</name>
</gene>
<dbReference type="AlphaFoldDB" id="A0AA40GE76"/>
<evidence type="ECO:0000313" key="2">
    <source>
        <dbReference type="EMBL" id="KAK1136193.1"/>
    </source>
</evidence>
<feature type="region of interest" description="Disordered" evidence="1">
    <location>
        <begin position="99"/>
        <end position="135"/>
    </location>
</feature>
<protein>
    <submittedName>
        <fullName evidence="2">Uncharacterized protein</fullName>
    </submittedName>
</protein>
<evidence type="ECO:0000256" key="1">
    <source>
        <dbReference type="SAM" id="MobiDB-lite"/>
    </source>
</evidence>
<organism evidence="2 3">
    <name type="scientific">Melipona bicolor</name>
    <dbReference type="NCBI Taxonomy" id="60889"/>
    <lineage>
        <taxon>Eukaryota</taxon>
        <taxon>Metazoa</taxon>
        <taxon>Ecdysozoa</taxon>
        <taxon>Arthropoda</taxon>
        <taxon>Hexapoda</taxon>
        <taxon>Insecta</taxon>
        <taxon>Pterygota</taxon>
        <taxon>Neoptera</taxon>
        <taxon>Endopterygota</taxon>
        <taxon>Hymenoptera</taxon>
        <taxon>Apocrita</taxon>
        <taxon>Aculeata</taxon>
        <taxon>Apoidea</taxon>
        <taxon>Anthophila</taxon>
        <taxon>Apidae</taxon>
        <taxon>Melipona</taxon>
    </lineage>
</organism>
<comment type="caution">
    <text evidence="2">The sequence shown here is derived from an EMBL/GenBank/DDBJ whole genome shotgun (WGS) entry which is preliminary data.</text>
</comment>
<reference evidence="2" key="1">
    <citation type="submission" date="2021-10" db="EMBL/GenBank/DDBJ databases">
        <title>Melipona bicolor Genome sequencing and assembly.</title>
        <authorList>
            <person name="Araujo N.S."/>
            <person name="Arias M.C."/>
        </authorList>
    </citation>
    <scope>NUCLEOTIDE SEQUENCE</scope>
    <source>
        <strain evidence="2">USP_2M_L1-L4_2017</strain>
        <tissue evidence="2">Whole body</tissue>
    </source>
</reference>
<sequence length="160" mass="18429">MSLVAVSRLISERGLSAATPELEKKEERRRGKKKKKKKKKKCLAFPGRSESRARPREIFPWEKCCIPVNTVNGGSRAEITPGNSISRWIPPRYRFKRVSNYRRSPGKSIGAKSHFEQRPNTLSKSRPRRTNLRYPRFRNPDLRAAPCKKTKWDACSCAGM</sequence>
<proteinExistence type="predicted"/>
<accession>A0AA40GE76</accession>